<name>A0ABD0QU62_CIRMR</name>
<reference evidence="3 4" key="1">
    <citation type="submission" date="2024-05" db="EMBL/GenBank/DDBJ databases">
        <title>Genome sequencing and assembly of Indian major carp, Cirrhinus mrigala (Hamilton, 1822).</title>
        <authorList>
            <person name="Mohindra V."/>
            <person name="Chowdhury L.M."/>
            <person name="Lal K."/>
            <person name="Jena J.K."/>
        </authorList>
    </citation>
    <scope>NUCLEOTIDE SEQUENCE [LARGE SCALE GENOMIC DNA]</scope>
    <source>
        <strain evidence="3">CM1030</strain>
        <tissue evidence="3">Blood</tissue>
    </source>
</reference>
<evidence type="ECO:0000313" key="4">
    <source>
        <dbReference type="Proteomes" id="UP001529510"/>
    </source>
</evidence>
<keyword evidence="4" id="KW-1185">Reference proteome</keyword>
<protein>
    <recommendedName>
        <fullName evidence="2">DM2 domain-containing protein</fullName>
    </recommendedName>
</protein>
<organism evidence="3 4">
    <name type="scientific">Cirrhinus mrigala</name>
    <name type="common">Mrigala</name>
    <dbReference type="NCBI Taxonomy" id="683832"/>
    <lineage>
        <taxon>Eukaryota</taxon>
        <taxon>Metazoa</taxon>
        <taxon>Chordata</taxon>
        <taxon>Craniata</taxon>
        <taxon>Vertebrata</taxon>
        <taxon>Euteleostomi</taxon>
        <taxon>Actinopterygii</taxon>
        <taxon>Neopterygii</taxon>
        <taxon>Teleostei</taxon>
        <taxon>Ostariophysi</taxon>
        <taxon>Cypriniformes</taxon>
        <taxon>Cyprinidae</taxon>
        <taxon>Labeoninae</taxon>
        <taxon>Labeonini</taxon>
        <taxon>Cirrhinus</taxon>
    </lineage>
</organism>
<dbReference type="SMART" id="SM00151">
    <property type="entry name" value="SWIB"/>
    <property type="match status" value="1"/>
</dbReference>
<dbReference type="SUPFAM" id="SSF47592">
    <property type="entry name" value="SWIB/MDM2 domain"/>
    <property type="match status" value="1"/>
</dbReference>
<dbReference type="InterPro" id="IPR003121">
    <property type="entry name" value="SWIB_MDM2_domain"/>
</dbReference>
<sequence>FKLDPRLARLLGIHTQTRSSIIQALWQYVKTNKLQDSHDKEYINCDKYFQQ</sequence>
<dbReference type="InterPro" id="IPR019835">
    <property type="entry name" value="SWIB_domain"/>
</dbReference>
<accession>A0ABD0QU62</accession>
<evidence type="ECO:0000313" key="3">
    <source>
        <dbReference type="EMBL" id="KAL0188806.1"/>
    </source>
</evidence>
<dbReference type="AlphaFoldDB" id="A0ABD0QU62"/>
<evidence type="ECO:0000259" key="2">
    <source>
        <dbReference type="PROSITE" id="PS51925"/>
    </source>
</evidence>
<evidence type="ECO:0000256" key="1">
    <source>
        <dbReference type="ARBA" id="ARBA00010619"/>
    </source>
</evidence>
<comment type="similarity">
    <text evidence="1">Belongs to the SMARCD family.</text>
</comment>
<comment type="caution">
    <text evidence="3">The sequence shown here is derived from an EMBL/GenBank/DDBJ whole genome shotgun (WGS) entry which is preliminary data.</text>
</comment>
<feature type="non-terminal residue" evidence="3">
    <location>
        <position position="51"/>
    </location>
</feature>
<feature type="non-terminal residue" evidence="3">
    <location>
        <position position="1"/>
    </location>
</feature>
<gene>
    <name evidence="3" type="ORF">M9458_015905</name>
</gene>
<dbReference type="GO" id="GO:0005654">
    <property type="term" value="C:nucleoplasm"/>
    <property type="evidence" value="ECO:0007669"/>
    <property type="project" value="UniProtKB-ARBA"/>
</dbReference>
<dbReference type="Gene3D" id="1.10.245.10">
    <property type="entry name" value="SWIB/MDM2 domain"/>
    <property type="match status" value="1"/>
</dbReference>
<dbReference type="EMBL" id="JAMKFB020000007">
    <property type="protein sequence ID" value="KAL0188806.1"/>
    <property type="molecule type" value="Genomic_DNA"/>
</dbReference>
<proteinExistence type="inferred from homology"/>
<dbReference type="Pfam" id="PF02201">
    <property type="entry name" value="SWIB"/>
    <property type="match status" value="1"/>
</dbReference>
<dbReference type="Proteomes" id="UP001529510">
    <property type="component" value="Unassembled WGS sequence"/>
</dbReference>
<dbReference type="InterPro" id="IPR036885">
    <property type="entry name" value="SWIB_MDM2_dom_sf"/>
</dbReference>
<feature type="domain" description="DM2" evidence="2">
    <location>
        <begin position="1"/>
        <end position="51"/>
    </location>
</feature>
<dbReference type="PANTHER" id="PTHR13844">
    <property type="entry name" value="SWI/SNF-RELATED MATRIX-ASSOCIATED ACTIN-DEPENDENT REGULATOR OF CHROMATIN SUBFAMILY D"/>
    <property type="match status" value="1"/>
</dbReference>
<dbReference type="PROSITE" id="PS51925">
    <property type="entry name" value="SWIB_MDM2"/>
    <property type="match status" value="1"/>
</dbReference>